<gene>
    <name evidence="1" type="ORF">MNBD_DELTA01-1677</name>
</gene>
<accession>A0A3B0QLL7</accession>
<proteinExistence type="predicted"/>
<dbReference type="AlphaFoldDB" id="A0A3B0QLL7"/>
<reference evidence="1" key="1">
    <citation type="submission" date="2018-06" db="EMBL/GenBank/DDBJ databases">
        <authorList>
            <person name="Zhirakovskaya E."/>
        </authorList>
    </citation>
    <scope>NUCLEOTIDE SEQUENCE</scope>
</reference>
<evidence type="ECO:0000313" key="1">
    <source>
        <dbReference type="EMBL" id="VAV82640.1"/>
    </source>
</evidence>
<organism evidence="1">
    <name type="scientific">hydrothermal vent metagenome</name>
    <dbReference type="NCBI Taxonomy" id="652676"/>
    <lineage>
        <taxon>unclassified sequences</taxon>
        <taxon>metagenomes</taxon>
        <taxon>ecological metagenomes</taxon>
    </lineage>
</organism>
<protein>
    <submittedName>
        <fullName evidence="1">Uncharacterized protein</fullName>
    </submittedName>
</protein>
<dbReference type="EMBL" id="UOEA01000023">
    <property type="protein sequence ID" value="VAV82640.1"/>
    <property type="molecule type" value="Genomic_DNA"/>
</dbReference>
<sequence>MVIYKKIKIVGFIAFLVLLSSFTQAFAEDNKPYYLAQGVASMETVAGFTLNEHVKVFVVSDTKVFSSSEKELPQEDFRGHTWVYVEGPIDSYGNVEAKSIYLLPRYIKVDERAEYPFIKTP</sequence>
<name>A0A3B0QLL7_9ZZZZ</name>